<comment type="function">
    <text evidence="14">Member of the two-component regulatory system NreB/NreC involved in the control of dissimilatory nitrate/nitrite reduction in response to oxygen. NreB functions as a direct oxygen sensor histidine kinase which is autophosphorylated, in the absence of oxygen, probably at the conserved histidine residue, and transfers its phosphate group probably to a conserved aspartate residue of NreC. NreB/NreC activates the expression of the nitrate (narGHJI) and nitrite (nir) reductase operons, as well as the putative nitrate transporter gene narT.</text>
</comment>
<keyword evidence="16" id="KW-1133">Transmembrane helix</keyword>
<accession>A0A7S7NV86</accession>
<dbReference type="Gene3D" id="3.30.565.10">
    <property type="entry name" value="Histidine kinase-like ATPase, C-terminal domain"/>
    <property type="match status" value="1"/>
</dbReference>
<dbReference type="GO" id="GO:0005737">
    <property type="term" value="C:cytoplasm"/>
    <property type="evidence" value="ECO:0007669"/>
    <property type="project" value="UniProtKB-SubCell"/>
</dbReference>
<dbReference type="InterPro" id="IPR003594">
    <property type="entry name" value="HATPase_dom"/>
</dbReference>
<dbReference type="SUPFAM" id="SSF55874">
    <property type="entry name" value="ATPase domain of HSP90 chaperone/DNA topoisomerase II/histidine kinase"/>
    <property type="match status" value="1"/>
</dbReference>
<comment type="cofactor">
    <cofactor evidence="2">
        <name>[4Fe-4S] cluster</name>
        <dbReference type="ChEBI" id="CHEBI:49883"/>
    </cofactor>
</comment>
<evidence type="ECO:0000259" key="17">
    <source>
        <dbReference type="PROSITE" id="PS50109"/>
    </source>
</evidence>
<comment type="catalytic activity">
    <reaction evidence="1">
        <text>ATP + protein L-histidine = ADP + protein N-phospho-L-histidine.</text>
        <dbReference type="EC" id="2.7.13.3"/>
    </reaction>
</comment>
<evidence type="ECO:0000256" key="8">
    <source>
        <dbReference type="ARBA" id="ARBA00022679"/>
    </source>
</evidence>
<evidence type="ECO:0000256" key="15">
    <source>
        <dbReference type="ARBA" id="ARBA00030800"/>
    </source>
</evidence>
<evidence type="ECO:0000256" key="5">
    <source>
        <dbReference type="ARBA" id="ARBA00017322"/>
    </source>
</evidence>
<dbReference type="EC" id="2.7.13.3" evidence="4"/>
<keyword evidence="16" id="KW-0472">Membrane</keyword>
<dbReference type="InterPro" id="IPR050482">
    <property type="entry name" value="Sensor_HK_TwoCompSys"/>
</dbReference>
<keyword evidence="11" id="KW-0408">Iron</keyword>
<gene>
    <name evidence="18" type="ORF">IRI77_10830</name>
</gene>
<organism evidence="18 19">
    <name type="scientific">Paludibaculum fermentans</name>
    <dbReference type="NCBI Taxonomy" id="1473598"/>
    <lineage>
        <taxon>Bacteria</taxon>
        <taxon>Pseudomonadati</taxon>
        <taxon>Acidobacteriota</taxon>
        <taxon>Terriglobia</taxon>
        <taxon>Bryobacterales</taxon>
        <taxon>Bryobacteraceae</taxon>
        <taxon>Paludibaculum</taxon>
    </lineage>
</organism>
<sequence>MVEPEDHGSNLRRIRWLLGMGFGGLLALMVLVNAYSVRVLQEVDEIDDGGTNEFLAKSDGLNLLRSNAGLTASRVRDAVLDPKSADRQREGEAARAAAADTLVALDQLRKLANASEMKQLDEFDRRFTSYWESASTAVVNATSEARTTSYNVFAEQLAPGREDFMRPLDDLRRGMEANLRSADRTASQLILTLRQRVSITILLATVLAAVLAFLTVFYLMRLERLAARRYQEAQEGKAALGQLSARLVDVQEEERRNLARELHDEVGQSLSALLVDLGEAQHYAPPQIKPLHAALESVKNLAEMTISNIRNIMLLLRPSMLDDLGLMPALHWQARETTRTSSVRVQVKADNDDLELPDSHRTAVYRIVQEALRNVTRHSGAAMAIVTVQCVDSAVVVEVKDDGHGFDTNATKGVGLLGMKERVDHLDGTFRITSAPGQGTLIRVELPLPVEVHSQVS</sequence>
<dbReference type="PRINTS" id="PR00344">
    <property type="entry name" value="BCTRLSENSOR"/>
</dbReference>
<evidence type="ECO:0000256" key="2">
    <source>
        <dbReference type="ARBA" id="ARBA00001966"/>
    </source>
</evidence>
<evidence type="ECO:0000256" key="13">
    <source>
        <dbReference type="ARBA" id="ARBA00023014"/>
    </source>
</evidence>
<dbReference type="Gene3D" id="1.20.5.1930">
    <property type="match status" value="1"/>
</dbReference>
<keyword evidence="13" id="KW-0411">Iron-sulfur</keyword>
<evidence type="ECO:0000313" key="19">
    <source>
        <dbReference type="Proteomes" id="UP000593892"/>
    </source>
</evidence>
<name>A0A7S7NV86_PALFE</name>
<dbReference type="SMART" id="SM00387">
    <property type="entry name" value="HATPase_c"/>
    <property type="match status" value="1"/>
</dbReference>
<evidence type="ECO:0000256" key="12">
    <source>
        <dbReference type="ARBA" id="ARBA00023012"/>
    </source>
</evidence>
<dbReference type="GO" id="GO:0016020">
    <property type="term" value="C:membrane"/>
    <property type="evidence" value="ECO:0007669"/>
    <property type="project" value="InterPro"/>
</dbReference>
<keyword evidence="10 18" id="KW-0418">Kinase</keyword>
<evidence type="ECO:0000256" key="9">
    <source>
        <dbReference type="ARBA" id="ARBA00022723"/>
    </source>
</evidence>
<feature type="transmembrane region" description="Helical" evidence="16">
    <location>
        <begin position="197"/>
        <end position="220"/>
    </location>
</feature>
<dbReference type="PANTHER" id="PTHR24421">
    <property type="entry name" value="NITRATE/NITRITE SENSOR PROTEIN NARX-RELATED"/>
    <property type="match status" value="1"/>
</dbReference>
<protein>
    <recommendedName>
        <fullName evidence="5">Oxygen sensor histidine kinase NreB</fullName>
        <ecNumber evidence="4">2.7.13.3</ecNumber>
    </recommendedName>
    <alternativeName>
        <fullName evidence="15">Nitrogen regulation protein B</fullName>
    </alternativeName>
</protein>
<feature type="transmembrane region" description="Helical" evidence="16">
    <location>
        <begin position="16"/>
        <end position="35"/>
    </location>
</feature>
<keyword evidence="19" id="KW-1185">Reference proteome</keyword>
<proteinExistence type="predicted"/>
<feature type="domain" description="Histidine kinase" evidence="17">
    <location>
        <begin position="364"/>
        <end position="450"/>
    </location>
</feature>
<dbReference type="CDD" id="cd16917">
    <property type="entry name" value="HATPase_UhpB-NarQ-NarX-like"/>
    <property type="match status" value="1"/>
</dbReference>
<dbReference type="GO" id="GO:0046872">
    <property type="term" value="F:metal ion binding"/>
    <property type="evidence" value="ECO:0007669"/>
    <property type="project" value="UniProtKB-KW"/>
</dbReference>
<keyword evidence="12" id="KW-0902">Two-component regulatory system</keyword>
<reference evidence="18 19" key="1">
    <citation type="submission" date="2020-10" db="EMBL/GenBank/DDBJ databases">
        <title>Complete genome sequence of Paludibaculum fermentans P105T, a facultatively anaerobic acidobacterium capable of dissimilatory Fe(III) reduction.</title>
        <authorList>
            <person name="Dedysh S.N."/>
            <person name="Beletsky A.V."/>
            <person name="Kulichevskaya I.S."/>
            <person name="Mardanov A.V."/>
            <person name="Ravin N.V."/>
        </authorList>
    </citation>
    <scope>NUCLEOTIDE SEQUENCE [LARGE SCALE GENOMIC DNA]</scope>
    <source>
        <strain evidence="18 19">P105</strain>
    </source>
</reference>
<dbReference type="Pfam" id="PF07730">
    <property type="entry name" value="HisKA_3"/>
    <property type="match status" value="1"/>
</dbReference>
<dbReference type="InterPro" id="IPR005467">
    <property type="entry name" value="His_kinase_dom"/>
</dbReference>
<evidence type="ECO:0000256" key="14">
    <source>
        <dbReference type="ARBA" id="ARBA00024827"/>
    </source>
</evidence>
<dbReference type="KEGG" id="pfer:IRI77_10830"/>
<dbReference type="InterPro" id="IPR036890">
    <property type="entry name" value="HATPase_C_sf"/>
</dbReference>
<evidence type="ECO:0000256" key="16">
    <source>
        <dbReference type="SAM" id="Phobius"/>
    </source>
</evidence>
<evidence type="ECO:0000256" key="7">
    <source>
        <dbReference type="ARBA" id="ARBA00022490"/>
    </source>
</evidence>
<evidence type="ECO:0000256" key="6">
    <source>
        <dbReference type="ARBA" id="ARBA00022485"/>
    </source>
</evidence>
<dbReference type="GO" id="GO:0046983">
    <property type="term" value="F:protein dimerization activity"/>
    <property type="evidence" value="ECO:0007669"/>
    <property type="project" value="InterPro"/>
</dbReference>
<keyword evidence="16" id="KW-0812">Transmembrane</keyword>
<dbReference type="InterPro" id="IPR011712">
    <property type="entry name" value="Sig_transdc_His_kin_sub3_dim/P"/>
</dbReference>
<evidence type="ECO:0000256" key="4">
    <source>
        <dbReference type="ARBA" id="ARBA00012438"/>
    </source>
</evidence>
<dbReference type="EMBL" id="CP063849">
    <property type="protein sequence ID" value="QOY90421.1"/>
    <property type="molecule type" value="Genomic_DNA"/>
</dbReference>
<evidence type="ECO:0000256" key="11">
    <source>
        <dbReference type="ARBA" id="ARBA00023004"/>
    </source>
</evidence>
<dbReference type="Pfam" id="PF02518">
    <property type="entry name" value="HATPase_c"/>
    <property type="match status" value="1"/>
</dbReference>
<dbReference type="GO" id="GO:0051539">
    <property type="term" value="F:4 iron, 4 sulfur cluster binding"/>
    <property type="evidence" value="ECO:0007669"/>
    <property type="project" value="UniProtKB-KW"/>
</dbReference>
<evidence type="ECO:0000256" key="10">
    <source>
        <dbReference type="ARBA" id="ARBA00022777"/>
    </source>
</evidence>
<dbReference type="GO" id="GO:0000155">
    <property type="term" value="F:phosphorelay sensor kinase activity"/>
    <property type="evidence" value="ECO:0007669"/>
    <property type="project" value="InterPro"/>
</dbReference>
<comment type="subcellular location">
    <subcellularLocation>
        <location evidence="3">Cytoplasm</location>
    </subcellularLocation>
</comment>
<keyword evidence="6" id="KW-0004">4Fe-4S</keyword>
<keyword evidence="8" id="KW-0808">Transferase</keyword>
<keyword evidence="9" id="KW-0479">Metal-binding</keyword>
<evidence type="ECO:0000256" key="1">
    <source>
        <dbReference type="ARBA" id="ARBA00000085"/>
    </source>
</evidence>
<evidence type="ECO:0000256" key="3">
    <source>
        <dbReference type="ARBA" id="ARBA00004496"/>
    </source>
</evidence>
<keyword evidence="7" id="KW-0963">Cytoplasm</keyword>
<dbReference type="RefSeq" id="WP_194452085.1">
    <property type="nucleotide sequence ID" value="NZ_CP063849.1"/>
</dbReference>
<dbReference type="PROSITE" id="PS50109">
    <property type="entry name" value="HIS_KIN"/>
    <property type="match status" value="1"/>
</dbReference>
<evidence type="ECO:0000313" key="18">
    <source>
        <dbReference type="EMBL" id="QOY90421.1"/>
    </source>
</evidence>
<dbReference type="Proteomes" id="UP000593892">
    <property type="component" value="Chromosome"/>
</dbReference>
<dbReference type="InterPro" id="IPR004358">
    <property type="entry name" value="Sig_transdc_His_kin-like_C"/>
</dbReference>
<dbReference type="AlphaFoldDB" id="A0A7S7NV86"/>